<organism evidence="1 2">
    <name type="scientific">Acanthoscelides obtectus</name>
    <name type="common">Bean weevil</name>
    <name type="synonym">Bruchus obtectus</name>
    <dbReference type="NCBI Taxonomy" id="200917"/>
    <lineage>
        <taxon>Eukaryota</taxon>
        <taxon>Metazoa</taxon>
        <taxon>Ecdysozoa</taxon>
        <taxon>Arthropoda</taxon>
        <taxon>Hexapoda</taxon>
        <taxon>Insecta</taxon>
        <taxon>Pterygota</taxon>
        <taxon>Neoptera</taxon>
        <taxon>Endopterygota</taxon>
        <taxon>Coleoptera</taxon>
        <taxon>Polyphaga</taxon>
        <taxon>Cucujiformia</taxon>
        <taxon>Chrysomeloidea</taxon>
        <taxon>Chrysomelidae</taxon>
        <taxon>Bruchinae</taxon>
        <taxon>Bruchini</taxon>
        <taxon>Acanthoscelides</taxon>
    </lineage>
</organism>
<comment type="caution">
    <text evidence="1">The sequence shown here is derived from an EMBL/GenBank/DDBJ whole genome shotgun (WGS) entry which is preliminary data.</text>
</comment>
<accession>A0A9P0LAV9</accession>
<protein>
    <recommendedName>
        <fullName evidence="3">Reverse transcriptase</fullName>
    </recommendedName>
</protein>
<gene>
    <name evidence="1" type="ORF">ACAOBT_LOCUS17945</name>
</gene>
<reference evidence="1" key="1">
    <citation type="submission" date="2022-03" db="EMBL/GenBank/DDBJ databases">
        <authorList>
            <person name="Sayadi A."/>
        </authorList>
    </citation>
    <scope>NUCLEOTIDE SEQUENCE</scope>
</reference>
<evidence type="ECO:0000313" key="1">
    <source>
        <dbReference type="EMBL" id="CAH1987605.1"/>
    </source>
</evidence>
<keyword evidence="2" id="KW-1185">Reference proteome</keyword>
<name>A0A9P0LAV9_ACAOB</name>
<sequence>AHSRTTCDCALIPQTTCKIWIQELSKRGLNINVSKTKVMTTVEGNGMKIVSKGARIEQVESFKYLGVVVQGDGTTEEEINEILMNASRLYHTMNTSFLRKKMTSRKTKMTVYRTVFRPILIFGSESWVLTNRQKSKLQVIDMKYLRAVKGVTRKDKIRNEVIREELSGICTTKD</sequence>
<evidence type="ECO:0008006" key="3">
    <source>
        <dbReference type="Google" id="ProtNLM"/>
    </source>
</evidence>
<feature type="non-terminal residue" evidence="1">
    <location>
        <position position="1"/>
    </location>
</feature>
<proteinExistence type="predicted"/>
<evidence type="ECO:0000313" key="2">
    <source>
        <dbReference type="Proteomes" id="UP001152888"/>
    </source>
</evidence>
<dbReference type="OrthoDB" id="410404at2759"/>
<dbReference type="AlphaFoldDB" id="A0A9P0LAV9"/>
<dbReference type="PANTHER" id="PTHR47027">
    <property type="entry name" value="REVERSE TRANSCRIPTASE DOMAIN-CONTAINING PROTEIN"/>
    <property type="match status" value="1"/>
</dbReference>
<dbReference type="EMBL" id="CAKOFQ010007022">
    <property type="protein sequence ID" value="CAH1987605.1"/>
    <property type="molecule type" value="Genomic_DNA"/>
</dbReference>
<dbReference type="PANTHER" id="PTHR47027:SF30">
    <property type="entry name" value="THAP-TYPE DOMAIN-CONTAINING PROTEIN"/>
    <property type="match status" value="1"/>
</dbReference>
<dbReference type="Proteomes" id="UP001152888">
    <property type="component" value="Unassembled WGS sequence"/>
</dbReference>